<dbReference type="EMBL" id="JACYFU010000002">
    <property type="protein sequence ID" value="MBD8065886.1"/>
    <property type="molecule type" value="Genomic_DNA"/>
</dbReference>
<dbReference type="Gene3D" id="3.30.1310.20">
    <property type="entry name" value="PRTase-like"/>
    <property type="match status" value="1"/>
</dbReference>
<name>A0A927FXM2_9HYPH</name>
<evidence type="ECO:0000259" key="1">
    <source>
        <dbReference type="Pfam" id="PF00156"/>
    </source>
</evidence>
<accession>A0A927FXM2</accession>
<organism evidence="2 3">
    <name type="scientific">Devosia oryzisoli</name>
    <dbReference type="NCBI Taxonomy" id="2774138"/>
    <lineage>
        <taxon>Bacteria</taxon>
        <taxon>Pseudomonadati</taxon>
        <taxon>Pseudomonadota</taxon>
        <taxon>Alphaproteobacteria</taxon>
        <taxon>Hyphomicrobiales</taxon>
        <taxon>Devosiaceae</taxon>
        <taxon>Devosia</taxon>
    </lineage>
</organism>
<reference evidence="2" key="1">
    <citation type="submission" date="2020-09" db="EMBL/GenBank/DDBJ databases">
        <title>Genome seq and assembly of Devosia sp.</title>
        <authorList>
            <person name="Chhetri G."/>
        </authorList>
    </citation>
    <scope>NUCLEOTIDE SEQUENCE</scope>
    <source>
        <strain evidence="2">PTR5</strain>
    </source>
</reference>
<keyword evidence="2" id="KW-0328">Glycosyltransferase</keyword>
<keyword evidence="3" id="KW-1185">Reference proteome</keyword>
<dbReference type="InterPro" id="IPR000836">
    <property type="entry name" value="PRTase_dom"/>
</dbReference>
<dbReference type="Pfam" id="PF00156">
    <property type="entry name" value="Pribosyltran"/>
    <property type="match status" value="1"/>
</dbReference>
<comment type="caution">
    <text evidence="2">The sequence shown here is derived from an EMBL/GenBank/DDBJ whole genome shotgun (WGS) entry which is preliminary data.</text>
</comment>
<dbReference type="CDD" id="cd06223">
    <property type="entry name" value="PRTases_typeI"/>
    <property type="match status" value="1"/>
</dbReference>
<keyword evidence="2" id="KW-0808">Transferase</keyword>
<dbReference type="AlphaFoldDB" id="A0A927FXM2"/>
<sequence>MDSPVSRFVDRADAGRQLATHLTALGLDNPIVYALPRGGVPVASEIARALMAPLDLIMVRKIGAPGAPELALGAVVDGAAPQTVINEGVREATGAGQDYLERARAQEVIELERRRSVYLGDREPRDPAGHTAILVDDGLATGATMKAAILAMRQRNAKSICVAVPVAPRQTIVTMEGLADHVVCLHPTDRFAGVGAHYDDFHQLTDEETVGLLREIWSETTDVSAATSPVRRQVIIPPMGLIGDLCVPPNPRGLSCSPMAAAPAGSVRAT</sequence>
<dbReference type="InterPro" id="IPR029057">
    <property type="entry name" value="PRTase-like"/>
</dbReference>
<evidence type="ECO:0000313" key="3">
    <source>
        <dbReference type="Proteomes" id="UP000654108"/>
    </source>
</evidence>
<gene>
    <name evidence="2" type="ORF">IC608_10400</name>
</gene>
<dbReference type="GO" id="GO:0016757">
    <property type="term" value="F:glycosyltransferase activity"/>
    <property type="evidence" value="ECO:0007669"/>
    <property type="project" value="UniProtKB-KW"/>
</dbReference>
<dbReference type="Gene3D" id="3.40.50.2020">
    <property type="match status" value="1"/>
</dbReference>
<evidence type="ECO:0000313" key="2">
    <source>
        <dbReference type="EMBL" id="MBD8065886.1"/>
    </source>
</evidence>
<dbReference type="SUPFAM" id="SSF53271">
    <property type="entry name" value="PRTase-like"/>
    <property type="match status" value="1"/>
</dbReference>
<protein>
    <submittedName>
        <fullName evidence="2">Phosphoribosyltransferase</fullName>
    </submittedName>
</protein>
<feature type="domain" description="Phosphoribosyltransferase" evidence="1">
    <location>
        <begin position="25"/>
        <end position="197"/>
    </location>
</feature>
<dbReference type="Proteomes" id="UP000654108">
    <property type="component" value="Unassembled WGS sequence"/>
</dbReference>
<proteinExistence type="predicted"/>